<evidence type="ECO:0000313" key="7">
    <source>
        <dbReference type="Proteomes" id="UP001295423"/>
    </source>
</evidence>
<dbReference type="AlphaFoldDB" id="A0AAD2CDD6"/>
<dbReference type="PROSITE" id="PS50203">
    <property type="entry name" value="CALPAIN_CAT"/>
    <property type="match status" value="1"/>
</dbReference>
<dbReference type="Pfam" id="PF00648">
    <property type="entry name" value="Peptidase_C2"/>
    <property type="match status" value="1"/>
</dbReference>
<feature type="active site" evidence="2 3">
    <location>
        <position position="196"/>
    </location>
</feature>
<gene>
    <name evidence="6" type="ORF">CYCCA115_LOCUS733</name>
</gene>
<comment type="caution">
    <text evidence="6">The sequence shown here is derived from an EMBL/GenBank/DDBJ whole genome shotgun (WGS) entry which is preliminary data.</text>
</comment>
<feature type="active site" evidence="2 3">
    <location>
        <position position="426"/>
    </location>
</feature>
<dbReference type="Proteomes" id="UP001295423">
    <property type="component" value="Unassembled WGS sequence"/>
</dbReference>
<dbReference type="InterPro" id="IPR001300">
    <property type="entry name" value="Peptidase_C2_calpain_cat"/>
</dbReference>
<dbReference type="GO" id="GO:0006508">
    <property type="term" value="P:proteolysis"/>
    <property type="evidence" value="ECO:0007669"/>
    <property type="project" value="UniProtKB-KW"/>
</dbReference>
<name>A0AAD2CDD6_9STRA</name>
<protein>
    <recommendedName>
        <fullName evidence="5">Calpain catalytic domain-containing protein</fullName>
    </recommendedName>
</protein>
<evidence type="ECO:0000313" key="6">
    <source>
        <dbReference type="EMBL" id="CAJ1915871.1"/>
    </source>
</evidence>
<dbReference type="PROSITE" id="PS00139">
    <property type="entry name" value="THIOL_PROTEASE_CYS"/>
    <property type="match status" value="1"/>
</dbReference>
<dbReference type="SMART" id="SM00230">
    <property type="entry name" value="CysPc"/>
    <property type="match status" value="1"/>
</dbReference>
<dbReference type="EMBL" id="CAKOGP040000001">
    <property type="protein sequence ID" value="CAJ1915871.1"/>
    <property type="molecule type" value="Genomic_DNA"/>
</dbReference>
<feature type="region of interest" description="Disordered" evidence="4">
    <location>
        <begin position="1"/>
        <end position="30"/>
    </location>
</feature>
<evidence type="ECO:0000256" key="4">
    <source>
        <dbReference type="SAM" id="MobiDB-lite"/>
    </source>
</evidence>
<keyword evidence="3" id="KW-0788">Thiol protease</keyword>
<comment type="similarity">
    <text evidence="1">Belongs to the peptidase C2 family.</text>
</comment>
<sequence>MRGLIERHKSRRVARRPQLPPPEEEEDPWADVDASKWRLNEYQFDSTYTGDTLGKEKDIEGSIEYGMKKFKKNPKKYVAMLYQSNLLKRPVEKQKYTYIYRKGTTGFKPVGVHDKGWMTLLVNDYEQLKPLPDNELPEEFRDQWTDSMTYQGIKLHTPERRPLMPGRGMGVCDMPNIKVINDVDPSDIAQGHVGDCWMLSGISSLAEFDGAIKRCFRKTPNLDQMPMDSPNKYIISLWDLETWEEKDYEIDERLPANPGEGGLLLGAKPSDDGELWVCYLEKALSIHCGGWDKIVGGQCTHCWSMLTGCKYQYTIKKNPKTKLFACYGKYVPKERRWLDHKNSPHDGDKRRWKIAWPEAGGGGTKELTQEELFMRMCAWDDNNYIVAAGCSDGKGDAGLVDNHAYSVIECLNDVAGTPIDMMKVRNPWGEGEIEDGEFDDDGPGWEKYPQIKAELNPVVADDGIFWVNKKEFFEFFGTIFVSASDMTRFLED</sequence>
<dbReference type="PRINTS" id="PR00704">
    <property type="entry name" value="CALPAIN"/>
</dbReference>
<keyword evidence="3" id="KW-0378">Hydrolase</keyword>
<keyword evidence="3" id="KW-0645">Protease</keyword>
<proteinExistence type="inferred from homology"/>
<evidence type="ECO:0000259" key="5">
    <source>
        <dbReference type="PROSITE" id="PS50203"/>
    </source>
</evidence>
<organism evidence="6 7">
    <name type="scientific">Cylindrotheca closterium</name>
    <dbReference type="NCBI Taxonomy" id="2856"/>
    <lineage>
        <taxon>Eukaryota</taxon>
        <taxon>Sar</taxon>
        <taxon>Stramenopiles</taxon>
        <taxon>Ochrophyta</taxon>
        <taxon>Bacillariophyta</taxon>
        <taxon>Bacillariophyceae</taxon>
        <taxon>Bacillariophycidae</taxon>
        <taxon>Bacillariales</taxon>
        <taxon>Bacillariaceae</taxon>
        <taxon>Cylindrotheca</taxon>
    </lineage>
</organism>
<dbReference type="PANTHER" id="PTHR10183">
    <property type="entry name" value="CALPAIN"/>
    <property type="match status" value="1"/>
</dbReference>
<evidence type="ECO:0000256" key="3">
    <source>
        <dbReference type="PROSITE-ProRule" id="PRU00239"/>
    </source>
</evidence>
<dbReference type="GO" id="GO:0004198">
    <property type="term" value="F:calcium-dependent cysteine-type endopeptidase activity"/>
    <property type="evidence" value="ECO:0007669"/>
    <property type="project" value="InterPro"/>
</dbReference>
<dbReference type="InterPro" id="IPR022684">
    <property type="entry name" value="Calpain_cysteine_protease"/>
</dbReference>
<dbReference type="InterPro" id="IPR038765">
    <property type="entry name" value="Papain-like_cys_pep_sf"/>
</dbReference>
<reference evidence="6" key="1">
    <citation type="submission" date="2023-08" db="EMBL/GenBank/DDBJ databases">
        <authorList>
            <person name="Audoor S."/>
            <person name="Bilcke G."/>
        </authorList>
    </citation>
    <scope>NUCLEOTIDE SEQUENCE</scope>
</reference>
<dbReference type="PANTHER" id="PTHR10183:SF423">
    <property type="entry name" value="LEUCINE-RICH REPEAT PROTEIN (LRRP)"/>
    <property type="match status" value="1"/>
</dbReference>
<accession>A0AAD2CDD6</accession>
<dbReference type="InterPro" id="IPR000169">
    <property type="entry name" value="Pept_cys_AS"/>
</dbReference>
<dbReference type="SUPFAM" id="SSF54001">
    <property type="entry name" value="Cysteine proteinases"/>
    <property type="match status" value="1"/>
</dbReference>
<feature type="domain" description="Calpain catalytic" evidence="5">
    <location>
        <begin position="130"/>
        <end position="481"/>
    </location>
</feature>
<dbReference type="Gene3D" id="3.90.70.10">
    <property type="entry name" value="Cysteine proteinases"/>
    <property type="match status" value="1"/>
</dbReference>
<evidence type="ECO:0000256" key="2">
    <source>
        <dbReference type="PIRSR" id="PIRSR622684-1"/>
    </source>
</evidence>
<evidence type="ECO:0000256" key="1">
    <source>
        <dbReference type="ARBA" id="ARBA00007623"/>
    </source>
</evidence>
<keyword evidence="7" id="KW-1185">Reference proteome</keyword>
<feature type="active site" evidence="2 3">
    <location>
        <position position="403"/>
    </location>
</feature>